<name>A0ABQ4XNC2_9ASTR</name>
<dbReference type="Proteomes" id="UP001151760">
    <property type="component" value="Unassembled WGS sequence"/>
</dbReference>
<dbReference type="InterPro" id="IPR000504">
    <property type="entry name" value="RRM_dom"/>
</dbReference>
<keyword evidence="1" id="KW-0694">RNA-binding</keyword>
<evidence type="ECO:0000259" key="3">
    <source>
        <dbReference type="PROSITE" id="PS50102"/>
    </source>
</evidence>
<keyword evidence="4" id="KW-0548">Nucleotidyltransferase</keyword>
<dbReference type="SMART" id="SM00360">
    <property type="entry name" value="RRM"/>
    <property type="match status" value="1"/>
</dbReference>
<dbReference type="PROSITE" id="PS50102">
    <property type="entry name" value="RRM"/>
    <property type="match status" value="1"/>
</dbReference>
<evidence type="ECO:0000313" key="4">
    <source>
        <dbReference type="EMBL" id="GJS66562.1"/>
    </source>
</evidence>
<dbReference type="Gene3D" id="3.30.70.330">
    <property type="match status" value="1"/>
</dbReference>
<dbReference type="EMBL" id="BQNB010009657">
    <property type="protein sequence ID" value="GJS66562.1"/>
    <property type="molecule type" value="Genomic_DNA"/>
</dbReference>
<sequence length="528" mass="59390">MTGGHYENIRRQFSSNEDFTKKISHSVFVTNFPDYINSRDLWNKYSVYGTVIDVFIPNKKSKAGKRFAFVRFIKVFNLDRLVENLCTIWIGSYHLFANQVRYDRPQKPLNPNTNVPQKYGSKKDADHRNGSTGSHQKKGGVTSYVSVVNGVTPLVQPGNSLSSAPALVLDEECVVERDFSNCAMGRVKSFDSITKLQSLLVDEGFVNVTLSYLGGLWVMFECDKSDTKRNLVNHVGINSWFQVIQEVNQDFVSDERVVWLDIEGVPLYAWSRKSFDKIGNKWGEVLNIEDSYETSFGRKRLCILTKHPVSIFESFKIIVKGKVYMVRAKELFTWTPSFESIKEQDYSSDDESVQGVGSKENKYNTYEKEEGEFNNSEDEEVAETDFMEKSSQSMEHSVHVDKEISADPFGLNDLLGLKKPVEENLEPSPSLSPPPLGFSPVGSLNSSDKELNKEFSPTISAKVMNNSQVVHEDVSFNSVRGSGNNKGGSVLGVLDEMIRVGRAMGYSMEGCEKDIESIINSKGDEAVR</sequence>
<dbReference type="CDD" id="cd00590">
    <property type="entry name" value="RRM_SF"/>
    <property type="match status" value="1"/>
</dbReference>
<reference evidence="4" key="2">
    <citation type="submission" date="2022-01" db="EMBL/GenBank/DDBJ databases">
        <authorList>
            <person name="Yamashiro T."/>
            <person name="Shiraishi A."/>
            <person name="Satake H."/>
            <person name="Nakayama K."/>
        </authorList>
    </citation>
    <scope>NUCLEOTIDE SEQUENCE</scope>
</reference>
<dbReference type="InterPro" id="IPR035979">
    <property type="entry name" value="RBD_domain_sf"/>
</dbReference>
<evidence type="ECO:0000256" key="2">
    <source>
        <dbReference type="SAM" id="MobiDB-lite"/>
    </source>
</evidence>
<keyword evidence="4" id="KW-0808">Transferase</keyword>
<keyword evidence="5" id="KW-1185">Reference proteome</keyword>
<feature type="region of interest" description="Disordered" evidence="2">
    <location>
        <begin position="423"/>
        <end position="450"/>
    </location>
</feature>
<keyword evidence="4" id="KW-0695">RNA-directed DNA polymerase</keyword>
<protein>
    <submittedName>
        <fullName evidence="4">RNA-directed DNA polymerase, eukaryota</fullName>
    </submittedName>
</protein>
<feature type="region of interest" description="Disordered" evidence="2">
    <location>
        <begin position="106"/>
        <end position="139"/>
    </location>
</feature>
<evidence type="ECO:0000313" key="5">
    <source>
        <dbReference type="Proteomes" id="UP001151760"/>
    </source>
</evidence>
<gene>
    <name evidence="4" type="ORF">Tco_0681126</name>
</gene>
<accession>A0ABQ4XNC2</accession>
<organism evidence="4 5">
    <name type="scientific">Tanacetum coccineum</name>
    <dbReference type="NCBI Taxonomy" id="301880"/>
    <lineage>
        <taxon>Eukaryota</taxon>
        <taxon>Viridiplantae</taxon>
        <taxon>Streptophyta</taxon>
        <taxon>Embryophyta</taxon>
        <taxon>Tracheophyta</taxon>
        <taxon>Spermatophyta</taxon>
        <taxon>Magnoliopsida</taxon>
        <taxon>eudicotyledons</taxon>
        <taxon>Gunneridae</taxon>
        <taxon>Pentapetalae</taxon>
        <taxon>asterids</taxon>
        <taxon>campanulids</taxon>
        <taxon>Asterales</taxon>
        <taxon>Asteraceae</taxon>
        <taxon>Asteroideae</taxon>
        <taxon>Anthemideae</taxon>
        <taxon>Anthemidinae</taxon>
        <taxon>Tanacetum</taxon>
    </lineage>
</organism>
<dbReference type="SUPFAM" id="SSF54928">
    <property type="entry name" value="RNA-binding domain, RBD"/>
    <property type="match status" value="1"/>
</dbReference>
<evidence type="ECO:0000256" key="1">
    <source>
        <dbReference type="PROSITE-ProRule" id="PRU00176"/>
    </source>
</evidence>
<reference evidence="4" key="1">
    <citation type="journal article" date="2022" name="Int. J. Mol. Sci.">
        <title>Draft Genome of Tanacetum Coccineum: Genomic Comparison of Closely Related Tanacetum-Family Plants.</title>
        <authorList>
            <person name="Yamashiro T."/>
            <person name="Shiraishi A."/>
            <person name="Nakayama K."/>
            <person name="Satake H."/>
        </authorList>
    </citation>
    <scope>NUCLEOTIDE SEQUENCE</scope>
</reference>
<proteinExistence type="predicted"/>
<dbReference type="GO" id="GO:0003964">
    <property type="term" value="F:RNA-directed DNA polymerase activity"/>
    <property type="evidence" value="ECO:0007669"/>
    <property type="project" value="UniProtKB-KW"/>
</dbReference>
<dbReference type="InterPro" id="IPR012677">
    <property type="entry name" value="Nucleotide-bd_a/b_plait_sf"/>
</dbReference>
<feature type="domain" description="RRM" evidence="3">
    <location>
        <begin position="25"/>
        <end position="107"/>
    </location>
</feature>
<comment type="caution">
    <text evidence="4">The sequence shown here is derived from an EMBL/GenBank/DDBJ whole genome shotgun (WGS) entry which is preliminary data.</text>
</comment>
<dbReference type="Pfam" id="PF00076">
    <property type="entry name" value="RRM_1"/>
    <property type="match status" value="1"/>
</dbReference>